<sequence>MAMIILIVSGCYFLFSQKKVTKEKSRLGNALLRLCHCKAYGHRTLRYVAFVIGVLSVLFFLFPVSKKASGESGQNNGGLVWL</sequence>
<protein>
    <submittedName>
        <fullName evidence="2">Uncharacterized protein</fullName>
    </submittedName>
</protein>
<proteinExistence type="predicted"/>
<reference evidence="2 3" key="1">
    <citation type="submission" date="2018-08" db="EMBL/GenBank/DDBJ databases">
        <title>Mucilaginibacter sp. MYSH2.</title>
        <authorList>
            <person name="Seo T."/>
        </authorList>
    </citation>
    <scope>NUCLEOTIDE SEQUENCE [LARGE SCALE GENOMIC DNA]</scope>
    <source>
        <strain evidence="2 3">MYSH2</strain>
    </source>
</reference>
<dbReference type="EMBL" id="QWDC01000001">
    <property type="protein sequence ID" value="RFZ94991.1"/>
    <property type="molecule type" value="Genomic_DNA"/>
</dbReference>
<keyword evidence="1" id="KW-1133">Transmembrane helix</keyword>
<evidence type="ECO:0000313" key="2">
    <source>
        <dbReference type="EMBL" id="RFZ94991.1"/>
    </source>
</evidence>
<organism evidence="2 3">
    <name type="scientific">Mucilaginibacter conchicola</name>
    <dbReference type="NCBI Taxonomy" id="2303333"/>
    <lineage>
        <taxon>Bacteria</taxon>
        <taxon>Pseudomonadati</taxon>
        <taxon>Bacteroidota</taxon>
        <taxon>Sphingobacteriia</taxon>
        <taxon>Sphingobacteriales</taxon>
        <taxon>Sphingobacteriaceae</taxon>
        <taxon>Mucilaginibacter</taxon>
    </lineage>
</organism>
<accession>A0A372NYM0</accession>
<name>A0A372NYM0_9SPHI</name>
<keyword evidence="1" id="KW-0472">Membrane</keyword>
<dbReference type="Proteomes" id="UP000264217">
    <property type="component" value="Unassembled WGS sequence"/>
</dbReference>
<evidence type="ECO:0000313" key="3">
    <source>
        <dbReference type="Proteomes" id="UP000264217"/>
    </source>
</evidence>
<keyword evidence="1" id="KW-0812">Transmembrane</keyword>
<gene>
    <name evidence="2" type="ORF">D0C36_05545</name>
</gene>
<evidence type="ECO:0000256" key="1">
    <source>
        <dbReference type="SAM" id="Phobius"/>
    </source>
</evidence>
<dbReference type="AlphaFoldDB" id="A0A372NYM0"/>
<feature type="transmembrane region" description="Helical" evidence="1">
    <location>
        <begin position="45"/>
        <end position="64"/>
    </location>
</feature>
<keyword evidence="3" id="KW-1185">Reference proteome</keyword>
<comment type="caution">
    <text evidence="2">The sequence shown here is derived from an EMBL/GenBank/DDBJ whole genome shotgun (WGS) entry which is preliminary data.</text>
</comment>